<evidence type="ECO:0000256" key="3">
    <source>
        <dbReference type="ARBA" id="ARBA00023002"/>
    </source>
</evidence>
<feature type="chain" id="PRO_5009656462" description="FAD/NAD(P)-binding domain-containing protein" evidence="4">
    <location>
        <begin position="22"/>
        <end position="393"/>
    </location>
</feature>
<evidence type="ECO:0000259" key="5">
    <source>
        <dbReference type="Pfam" id="PF07992"/>
    </source>
</evidence>
<organism evidence="6 7">
    <name type="scientific">Emergomyces pasteurianus Ep9510</name>
    <dbReference type="NCBI Taxonomy" id="1447872"/>
    <lineage>
        <taxon>Eukaryota</taxon>
        <taxon>Fungi</taxon>
        <taxon>Dikarya</taxon>
        <taxon>Ascomycota</taxon>
        <taxon>Pezizomycotina</taxon>
        <taxon>Eurotiomycetes</taxon>
        <taxon>Eurotiomycetidae</taxon>
        <taxon>Onygenales</taxon>
        <taxon>Ajellomycetaceae</taxon>
        <taxon>Emergomyces</taxon>
    </lineage>
</organism>
<evidence type="ECO:0000256" key="1">
    <source>
        <dbReference type="ARBA" id="ARBA00009333"/>
    </source>
</evidence>
<keyword evidence="7" id="KW-1185">Reference proteome</keyword>
<comment type="similarity">
    <text evidence="1">Belongs to the class-II pyridine nucleotide-disulfide oxidoreductase family.</text>
</comment>
<gene>
    <name evidence="6" type="ORF">AJ78_02694</name>
</gene>
<keyword evidence="3" id="KW-0560">Oxidoreductase</keyword>
<dbReference type="VEuPathDB" id="FungiDB:AJ78_02694"/>
<keyword evidence="4" id="KW-0732">Signal</keyword>
<dbReference type="InterPro" id="IPR023753">
    <property type="entry name" value="FAD/NAD-binding_dom"/>
</dbReference>
<evidence type="ECO:0000313" key="6">
    <source>
        <dbReference type="EMBL" id="OJD17201.1"/>
    </source>
</evidence>
<comment type="caution">
    <text evidence="6">The sequence shown here is derived from an EMBL/GenBank/DDBJ whole genome shotgun (WGS) entry which is preliminary data.</text>
</comment>
<dbReference type="STRING" id="1447872.A0A1J9PL89"/>
<keyword evidence="2" id="KW-0285">Flavoprotein</keyword>
<dbReference type="InterPro" id="IPR050097">
    <property type="entry name" value="Ferredoxin-NADP_redctase_2"/>
</dbReference>
<dbReference type="InterPro" id="IPR036188">
    <property type="entry name" value="FAD/NAD-bd_sf"/>
</dbReference>
<dbReference type="GO" id="GO:0097237">
    <property type="term" value="P:cellular response to toxic substance"/>
    <property type="evidence" value="ECO:0007669"/>
    <property type="project" value="UniProtKB-ARBA"/>
</dbReference>
<evidence type="ECO:0000256" key="4">
    <source>
        <dbReference type="SAM" id="SignalP"/>
    </source>
</evidence>
<protein>
    <recommendedName>
        <fullName evidence="5">FAD/NAD(P)-binding domain-containing protein</fullName>
    </recommendedName>
</protein>
<evidence type="ECO:0000313" key="7">
    <source>
        <dbReference type="Proteomes" id="UP000182235"/>
    </source>
</evidence>
<dbReference type="Proteomes" id="UP000182235">
    <property type="component" value="Unassembled WGS sequence"/>
</dbReference>
<dbReference type="Pfam" id="PF07992">
    <property type="entry name" value="Pyr_redox_2"/>
    <property type="match status" value="1"/>
</dbReference>
<accession>A0A1J9PL89</accession>
<proteinExistence type="inferred from homology"/>
<feature type="domain" description="FAD/NAD(P)-binding" evidence="5">
    <location>
        <begin position="29"/>
        <end position="336"/>
    </location>
</feature>
<dbReference type="EMBL" id="LGRN01000076">
    <property type="protein sequence ID" value="OJD17201.1"/>
    <property type="molecule type" value="Genomic_DNA"/>
</dbReference>
<evidence type="ECO:0000256" key="2">
    <source>
        <dbReference type="ARBA" id="ARBA00022630"/>
    </source>
</evidence>
<dbReference type="SUPFAM" id="SSF51905">
    <property type="entry name" value="FAD/NAD(P)-binding domain"/>
    <property type="match status" value="1"/>
</dbReference>
<reference evidence="6 7" key="1">
    <citation type="submission" date="2015-07" db="EMBL/GenBank/DDBJ databases">
        <title>Emmonsia species relationships and genome sequence.</title>
        <authorList>
            <consortium name="The Broad Institute Genomics Platform"/>
            <person name="Cuomo C.A."/>
            <person name="Munoz J.F."/>
            <person name="Imamovic A."/>
            <person name="Priest M.E."/>
            <person name="Young S."/>
            <person name="Clay O.K."/>
            <person name="McEwen J.G."/>
        </authorList>
    </citation>
    <scope>NUCLEOTIDE SEQUENCE [LARGE SCALE GENOMIC DNA]</scope>
    <source>
        <strain evidence="6 7">UAMH 9510</strain>
    </source>
</reference>
<sequence>MTTIRFFGLLILFCFLTVTIAKHVPLVDYDVIIVGGGPAGLSALSGLSRVRRTALLIDSAQYRNAMTRNMHDVIGNDGVIPSIFRHEARQQIRRYITAEMKNGTVLQITPVDDVPDQLPHFVVTINMGSKVSPSLVTKKARKVVLATGIEDLLPSTPGIQEAWSRGIYWCPWCDGFEHRDQPLGILGNVTKIRSSIMEIATMNHDIMAFTNGTQLPESETKELQTHYKVKYNSVAIKNITHVQDGGIHFNARNRSEFDIFSVHFEGGAKPVNRSAFLTNFESKQRSDLPYKLGLKMVDGKIENNFRGMTTSMPGLFAVGDCNNDDSTNVPHAMFSGKRAAVYIHIALENENATAMNDATGKRAQPLTIRELEERAEREIGNEFEALWRIRSVY</sequence>
<dbReference type="GO" id="GO:0016491">
    <property type="term" value="F:oxidoreductase activity"/>
    <property type="evidence" value="ECO:0007669"/>
    <property type="project" value="UniProtKB-KW"/>
</dbReference>
<name>A0A1J9PL89_9EURO</name>
<dbReference type="PRINTS" id="PR00368">
    <property type="entry name" value="FADPNR"/>
</dbReference>
<dbReference type="PANTHER" id="PTHR48105">
    <property type="entry name" value="THIOREDOXIN REDUCTASE 1-RELATED-RELATED"/>
    <property type="match status" value="1"/>
</dbReference>
<dbReference type="AlphaFoldDB" id="A0A1J9PL89"/>
<dbReference type="OrthoDB" id="10260355at2759"/>
<dbReference type="PRINTS" id="PR00469">
    <property type="entry name" value="PNDRDTASEII"/>
</dbReference>
<feature type="signal peptide" evidence="4">
    <location>
        <begin position="1"/>
        <end position="21"/>
    </location>
</feature>
<dbReference type="Gene3D" id="3.50.50.60">
    <property type="entry name" value="FAD/NAD(P)-binding domain"/>
    <property type="match status" value="2"/>
</dbReference>